<evidence type="ECO:0000313" key="2">
    <source>
        <dbReference type="Proteomes" id="UP000588083"/>
    </source>
</evidence>
<dbReference type="Proteomes" id="UP000588083">
    <property type="component" value="Unassembled WGS sequence"/>
</dbReference>
<protein>
    <submittedName>
        <fullName evidence="1">Small subunit ribosomal protein S1</fullName>
    </submittedName>
</protein>
<reference evidence="1 2" key="1">
    <citation type="journal article" date="2020" name="Front. Microbiol.">
        <title>Single-cell genomics of novel Actinobacteria with the Wood-Ljungdahl pathway discovered in a serpentinizing system.</title>
        <authorList>
            <person name="Merino N."/>
            <person name="Kawai M."/>
            <person name="Boyd E.S."/>
            <person name="Colman D.R."/>
            <person name="McGlynn S.E."/>
            <person name="Nealson K.H."/>
            <person name="Kurokawa K."/>
            <person name="Hongoh Y."/>
        </authorList>
    </citation>
    <scope>NUCLEOTIDE SEQUENCE [LARGE SCALE GENOMIC DNA]</scope>
    <source>
        <strain evidence="1 2">S34</strain>
    </source>
</reference>
<feature type="non-terminal residue" evidence="1">
    <location>
        <position position="79"/>
    </location>
</feature>
<keyword evidence="1" id="KW-0687">Ribonucleoprotein</keyword>
<evidence type="ECO:0000313" key="1">
    <source>
        <dbReference type="EMBL" id="GFP31672.1"/>
    </source>
</evidence>
<dbReference type="EMBL" id="BLRZ01000493">
    <property type="protein sequence ID" value="GFP31672.1"/>
    <property type="molecule type" value="Genomic_DNA"/>
</dbReference>
<accession>A0A6V8PG89</accession>
<keyword evidence="2" id="KW-1185">Reference proteome</keyword>
<gene>
    <name evidence="1" type="ORF">HKBW3S34_02593</name>
</gene>
<keyword evidence="1" id="KW-0689">Ribosomal protein</keyword>
<dbReference type="AlphaFoldDB" id="A0A6V8PG89"/>
<sequence>MIEQKKGDGEVVDEYLIANEKGEMVPNYDMAMVNFEEGDVLMGTVVKVDRDEVLGDVRYKYAGVFLQHELAVRSKGNHQ</sequence>
<proteinExistence type="predicted"/>
<name>A0A6V8PG89_9ACTN</name>
<dbReference type="GO" id="GO:0005840">
    <property type="term" value="C:ribosome"/>
    <property type="evidence" value="ECO:0007669"/>
    <property type="project" value="UniProtKB-KW"/>
</dbReference>
<comment type="caution">
    <text evidence="1">The sequence shown here is derived from an EMBL/GenBank/DDBJ whole genome shotgun (WGS) entry which is preliminary data.</text>
</comment>
<organism evidence="1 2">
    <name type="scientific">Candidatus Hakubella thermalkaliphila</name>
    <dbReference type="NCBI Taxonomy" id="2754717"/>
    <lineage>
        <taxon>Bacteria</taxon>
        <taxon>Bacillati</taxon>
        <taxon>Actinomycetota</taxon>
        <taxon>Actinomycetota incertae sedis</taxon>
        <taxon>Candidatus Hakubellales</taxon>
        <taxon>Candidatus Hakubellaceae</taxon>
        <taxon>Candidatus Hakubella</taxon>
    </lineage>
</organism>